<dbReference type="PANTHER" id="PTHR30461:SF23">
    <property type="entry name" value="DNA RECOMBINASE-RELATED"/>
    <property type="match status" value="1"/>
</dbReference>
<dbReference type="PANTHER" id="PTHR30461">
    <property type="entry name" value="DNA-INVERTASE FROM LAMBDOID PROPHAGE"/>
    <property type="match status" value="1"/>
</dbReference>
<sequence length="303" mass="35146">MSAQASHLTRTVLHSRGWILIDIYLDFHTGLNDNRPELQRLLKDCRSGNVDTILTKSVSRFGRNTAETIRLIRELNAIGARIIFENEEIDTSKCESEFLVTLIEAYAQEESYNRSENIRWGIEKRMQNGTSLLYNRRCFGYRKNENGTLEICPEEAEVVRLIFDFYLRGGSILSIIKELEKRQIQTPSGKKKWCTQTVVKILTNEKYIGNVLLKKTYSDGFPNRKRRNNCGEKDQYLAEQLHPEIISKEIFDAVQSERQRRSNVVIDENGEKKRAGKRYCSKIMSETDIEPFDGTLDHSSYSE</sequence>
<dbReference type="PATRIC" id="fig|411473.3.peg.351"/>
<accession>U2M5Z6</accession>
<evidence type="ECO:0000313" key="4">
    <source>
        <dbReference type="Proteomes" id="UP000016662"/>
    </source>
</evidence>
<dbReference type="SUPFAM" id="SSF53041">
    <property type="entry name" value="Resolvase-like"/>
    <property type="match status" value="1"/>
</dbReference>
<dbReference type="OrthoDB" id="9769353at2"/>
<protein>
    <submittedName>
        <fullName evidence="3">Resolvase protein</fullName>
    </submittedName>
</protein>
<dbReference type="Gene3D" id="3.40.50.1390">
    <property type="entry name" value="Resolvase, N-terminal catalytic domain"/>
    <property type="match status" value="1"/>
</dbReference>
<dbReference type="PROSITE" id="PS51736">
    <property type="entry name" value="RECOMBINASES_3"/>
    <property type="match status" value="1"/>
</dbReference>
<evidence type="ECO:0000259" key="2">
    <source>
        <dbReference type="PROSITE" id="PS51737"/>
    </source>
</evidence>
<feature type="domain" description="Recombinase" evidence="2">
    <location>
        <begin position="138"/>
        <end position="264"/>
    </location>
</feature>
<dbReference type="InterPro" id="IPR038109">
    <property type="entry name" value="DNA_bind_recomb_sf"/>
</dbReference>
<gene>
    <name evidence="3" type="ORF">RUMCAL_00465</name>
</gene>
<dbReference type="Proteomes" id="UP000016662">
    <property type="component" value="Unassembled WGS sequence"/>
</dbReference>
<dbReference type="InterPro" id="IPR006119">
    <property type="entry name" value="Resolv_N"/>
</dbReference>
<dbReference type="Pfam" id="PF00239">
    <property type="entry name" value="Resolvase"/>
    <property type="match status" value="1"/>
</dbReference>
<dbReference type="Pfam" id="PF07508">
    <property type="entry name" value="Recombinase"/>
    <property type="match status" value="1"/>
</dbReference>
<dbReference type="Gene3D" id="3.90.1750.20">
    <property type="entry name" value="Putative Large Serine Recombinase, Chain B, Domain 2"/>
    <property type="match status" value="1"/>
</dbReference>
<organism evidence="3 4">
    <name type="scientific">Ruminococcus callidus ATCC 27760</name>
    <dbReference type="NCBI Taxonomy" id="411473"/>
    <lineage>
        <taxon>Bacteria</taxon>
        <taxon>Bacillati</taxon>
        <taxon>Bacillota</taxon>
        <taxon>Clostridia</taxon>
        <taxon>Eubacteriales</taxon>
        <taxon>Oscillospiraceae</taxon>
        <taxon>Ruminococcus</taxon>
    </lineage>
</organism>
<name>U2M5Z6_9FIRM</name>
<dbReference type="GO" id="GO:0003677">
    <property type="term" value="F:DNA binding"/>
    <property type="evidence" value="ECO:0007669"/>
    <property type="project" value="InterPro"/>
</dbReference>
<dbReference type="HOGENOM" id="CLU_010686_0_4_9"/>
<dbReference type="AlphaFoldDB" id="U2M5Z6"/>
<feature type="domain" description="Resolvase/invertase-type recombinase catalytic" evidence="1">
    <location>
        <begin position="1"/>
        <end position="129"/>
    </location>
</feature>
<evidence type="ECO:0000313" key="3">
    <source>
        <dbReference type="EMBL" id="ERJ97159.1"/>
    </source>
</evidence>
<dbReference type="eggNOG" id="COG1961">
    <property type="taxonomic scope" value="Bacteria"/>
</dbReference>
<dbReference type="GO" id="GO:0000150">
    <property type="term" value="F:DNA strand exchange activity"/>
    <property type="evidence" value="ECO:0007669"/>
    <property type="project" value="InterPro"/>
</dbReference>
<dbReference type="InterPro" id="IPR036162">
    <property type="entry name" value="Resolvase-like_N_sf"/>
</dbReference>
<proteinExistence type="predicted"/>
<keyword evidence="4" id="KW-1185">Reference proteome</keyword>
<evidence type="ECO:0000259" key="1">
    <source>
        <dbReference type="PROSITE" id="PS51736"/>
    </source>
</evidence>
<dbReference type="EMBL" id="AWVF01000040">
    <property type="protein sequence ID" value="ERJ97159.1"/>
    <property type="molecule type" value="Genomic_DNA"/>
</dbReference>
<reference evidence="3 4" key="1">
    <citation type="submission" date="2013-07" db="EMBL/GenBank/DDBJ databases">
        <authorList>
            <person name="Weinstock G."/>
            <person name="Sodergren E."/>
            <person name="Wylie T."/>
            <person name="Fulton L."/>
            <person name="Fulton R."/>
            <person name="Fronick C."/>
            <person name="O'Laughlin M."/>
            <person name="Godfrey J."/>
            <person name="Miner T."/>
            <person name="Herter B."/>
            <person name="Appelbaum E."/>
            <person name="Cordes M."/>
            <person name="Lek S."/>
            <person name="Wollam A."/>
            <person name="Pepin K.H."/>
            <person name="Palsikar V.B."/>
            <person name="Mitreva M."/>
            <person name="Wilson R.K."/>
        </authorList>
    </citation>
    <scope>NUCLEOTIDE SEQUENCE [LARGE SCALE GENOMIC DNA]</scope>
    <source>
        <strain evidence="3 4">ATCC 27760</strain>
    </source>
</reference>
<comment type="caution">
    <text evidence="3">The sequence shown here is derived from an EMBL/GenBank/DDBJ whole genome shotgun (WGS) entry which is preliminary data.</text>
</comment>
<dbReference type="PROSITE" id="PS51737">
    <property type="entry name" value="RECOMBINASE_DNA_BIND"/>
    <property type="match status" value="1"/>
</dbReference>
<dbReference type="CDD" id="cd00338">
    <property type="entry name" value="Ser_Recombinase"/>
    <property type="match status" value="1"/>
</dbReference>
<dbReference type="SMART" id="SM00857">
    <property type="entry name" value="Resolvase"/>
    <property type="match status" value="1"/>
</dbReference>
<dbReference type="InterPro" id="IPR011109">
    <property type="entry name" value="DNA_bind_recombinase_dom"/>
</dbReference>
<dbReference type="InterPro" id="IPR050639">
    <property type="entry name" value="SSR_resolvase"/>
</dbReference>